<dbReference type="AlphaFoldDB" id="F0X0J6"/>
<reference evidence="1" key="1">
    <citation type="journal article" date="2011" name="PLoS Biol.">
        <title>Gene gain and loss during evolution of obligate parasitism in the white rust pathogen of Arabidopsis thaliana.</title>
        <authorList>
            <person name="Kemen E."/>
            <person name="Gardiner A."/>
            <person name="Schultz-Larsen T."/>
            <person name="Kemen A.C."/>
            <person name="Balmuth A.L."/>
            <person name="Robert-Seilaniantz A."/>
            <person name="Bailey K."/>
            <person name="Holub E."/>
            <person name="Studholme D.J."/>
            <person name="Maclean D."/>
            <person name="Jones J.D."/>
        </authorList>
    </citation>
    <scope>NUCLEOTIDE SEQUENCE</scope>
</reference>
<proteinExistence type="predicted"/>
<sequence>MLEVARFQVASLESYPNTLPDGRLQTEKFPLSPNTLQTLLLPHTLVIVYVDADDYG</sequence>
<name>F0X0J6_9STRA</name>
<protein>
    <submittedName>
        <fullName evidence="1">AlNc14C499G11941 protein</fullName>
    </submittedName>
</protein>
<accession>F0X0J6</accession>
<dbReference type="HOGENOM" id="CLU_3018264_0_0_1"/>
<evidence type="ECO:0000313" key="1">
    <source>
        <dbReference type="EMBL" id="CCA27287.1"/>
    </source>
</evidence>
<gene>
    <name evidence="1" type="primary">AlNc14C499G11941</name>
    <name evidence="1" type="ORF">ALNC14_134310</name>
</gene>
<dbReference type="EMBL" id="FR824536">
    <property type="protein sequence ID" value="CCA27287.1"/>
    <property type="molecule type" value="Genomic_DNA"/>
</dbReference>
<organism evidence="1">
    <name type="scientific">Albugo laibachii Nc14</name>
    <dbReference type="NCBI Taxonomy" id="890382"/>
    <lineage>
        <taxon>Eukaryota</taxon>
        <taxon>Sar</taxon>
        <taxon>Stramenopiles</taxon>
        <taxon>Oomycota</taxon>
        <taxon>Peronosporomycetes</taxon>
        <taxon>Albuginales</taxon>
        <taxon>Albuginaceae</taxon>
        <taxon>Albugo</taxon>
    </lineage>
</organism>
<reference evidence="1" key="2">
    <citation type="submission" date="2011-02" db="EMBL/GenBank/DDBJ databases">
        <authorList>
            <person name="MacLean D."/>
        </authorList>
    </citation>
    <scope>NUCLEOTIDE SEQUENCE</scope>
</reference>